<dbReference type="Proteomes" id="UP000737018">
    <property type="component" value="Unassembled WGS sequence"/>
</dbReference>
<evidence type="ECO:0000259" key="4">
    <source>
        <dbReference type="Pfam" id="PF17808"/>
    </source>
</evidence>
<keyword evidence="2" id="KW-0964">Secreted</keyword>
<evidence type="ECO:0000313" key="6">
    <source>
        <dbReference type="Proteomes" id="UP000737018"/>
    </source>
</evidence>
<dbReference type="PANTHER" id="PTHR45778:SF16">
    <property type="entry name" value="INACTIVE PURPLE ACID PHOSPHATASE 1-RELATED"/>
    <property type="match status" value="1"/>
</dbReference>
<dbReference type="Pfam" id="PF17808">
    <property type="entry name" value="fn3_PAP"/>
    <property type="match status" value="1"/>
</dbReference>
<dbReference type="InterPro" id="IPR008963">
    <property type="entry name" value="Purple_acid_Pase-like_N"/>
</dbReference>
<dbReference type="GO" id="GO:0005576">
    <property type="term" value="C:extracellular region"/>
    <property type="evidence" value="ECO:0007669"/>
    <property type="project" value="UniProtKB-SubCell"/>
</dbReference>
<organism evidence="5 6">
    <name type="scientific">Castanea mollissima</name>
    <name type="common">Chinese chestnut</name>
    <dbReference type="NCBI Taxonomy" id="60419"/>
    <lineage>
        <taxon>Eukaryota</taxon>
        <taxon>Viridiplantae</taxon>
        <taxon>Streptophyta</taxon>
        <taxon>Embryophyta</taxon>
        <taxon>Tracheophyta</taxon>
        <taxon>Spermatophyta</taxon>
        <taxon>Magnoliopsida</taxon>
        <taxon>eudicotyledons</taxon>
        <taxon>Gunneridae</taxon>
        <taxon>Pentapetalae</taxon>
        <taxon>rosids</taxon>
        <taxon>fabids</taxon>
        <taxon>Fagales</taxon>
        <taxon>Fagaceae</taxon>
        <taxon>Castanea</taxon>
    </lineage>
</organism>
<sequence length="319" mass="35339">MFCSACSTVLTSYYFGQHIYPHSNSRTCSESEGSTIASSTGDGWEESIENVHLGICSTTYAFDDRAYVNVTPTVLGVKGETTVWVTVDFSSPTPSNDDWIAVFSPANFSAATCPKDNPYVLPPMLCTAPLKYKYANYTNPNYRKTGKGSMKFQLIKQRSDISFALFTGGISNPKLVAVSNKVAFVNPNAPVYPRLAQGKVWNEMTVTWTSGYGIDEAEPFVEWGPKGGAQVRSPAGTLTFDRNTMCAAPARTVGWRDPGYIHTSFLKELWPNKGYTYKLGHRLFNGTCVWSQEYWFRASPYPGQNSLQRVIIFGDMGKV</sequence>
<proteinExistence type="predicted"/>
<dbReference type="SUPFAM" id="SSF49363">
    <property type="entry name" value="Purple acid phosphatase, N-terminal domain"/>
    <property type="match status" value="1"/>
</dbReference>
<protein>
    <recommendedName>
        <fullName evidence="7">Purple acid phosphatase</fullName>
    </recommendedName>
</protein>
<feature type="domain" description="Purple acid phosphatase N-terminal" evidence="3">
    <location>
        <begin position="193"/>
        <end position="297"/>
    </location>
</feature>
<dbReference type="PANTHER" id="PTHR45778">
    <property type="entry name" value="PURPLE ACID PHOSPHATASE-RELATED"/>
    <property type="match status" value="1"/>
</dbReference>
<feature type="domain" description="Purple acid phosphatase Fn3-like" evidence="4">
    <location>
        <begin position="68"/>
        <end position="186"/>
    </location>
</feature>
<evidence type="ECO:0000313" key="5">
    <source>
        <dbReference type="EMBL" id="KAF3949044.1"/>
    </source>
</evidence>
<reference evidence="5" key="1">
    <citation type="submission" date="2020-03" db="EMBL/GenBank/DDBJ databases">
        <title>Castanea mollissima Vanexum genome sequencing.</title>
        <authorList>
            <person name="Staton M."/>
        </authorList>
    </citation>
    <scope>NUCLEOTIDE SEQUENCE</scope>
    <source>
        <tissue evidence="5">Leaf</tissue>
    </source>
</reference>
<dbReference type="GO" id="GO:0046872">
    <property type="term" value="F:metal ion binding"/>
    <property type="evidence" value="ECO:0007669"/>
    <property type="project" value="InterPro"/>
</dbReference>
<keyword evidence="6" id="KW-1185">Reference proteome</keyword>
<evidence type="ECO:0000256" key="1">
    <source>
        <dbReference type="ARBA" id="ARBA00004613"/>
    </source>
</evidence>
<dbReference type="AlphaFoldDB" id="A0A8J4QLJ1"/>
<comment type="subcellular location">
    <subcellularLocation>
        <location evidence="1">Secreted</location>
    </subcellularLocation>
</comment>
<name>A0A8J4QLJ1_9ROSI</name>
<dbReference type="Pfam" id="PF16656">
    <property type="entry name" value="Pur_ac_phosph_N"/>
    <property type="match status" value="1"/>
</dbReference>
<dbReference type="InterPro" id="IPR015914">
    <property type="entry name" value="PAPs_N"/>
</dbReference>
<dbReference type="GO" id="GO:0003993">
    <property type="term" value="F:acid phosphatase activity"/>
    <property type="evidence" value="ECO:0007669"/>
    <property type="project" value="InterPro"/>
</dbReference>
<dbReference type="Gene3D" id="2.60.40.380">
    <property type="entry name" value="Purple acid phosphatase-like, N-terminal"/>
    <property type="match status" value="1"/>
</dbReference>
<dbReference type="EMBL" id="JRKL02006351">
    <property type="protein sequence ID" value="KAF3949044.1"/>
    <property type="molecule type" value="Genomic_DNA"/>
</dbReference>
<dbReference type="InterPro" id="IPR040974">
    <property type="entry name" value="Fn3_PAP"/>
</dbReference>
<comment type="caution">
    <text evidence="5">The sequence shown here is derived from an EMBL/GenBank/DDBJ whole genome shotgun (WGS) entry which is preliminary data.</text>
</comment>
<evidence type="ECO:0000256" key="2">
    <source>
        <dbReference type="ARBA" id="ARBA00022525"/>
    </source>
</evidence>
<dbReference type="OrthoDB" id="45007at2759"/>
<evidence type="ECO:0008006" key="7">
    <source>
        <dbReference type="Google" id="ProtNLM"/>
    </source>
</evidence>
<gene>
    <name evidence="5" type="ORF">CMV_025027</name>
</gene>
<evidence type="ECO:0000259" key="3">
    <source>
        <dbReference type="Pfam" id="PF16656"/>
    </source>
</evidence>
<accession>A0A8J4QLJ1</accession>